<proteinExistence type="predicted"/>
<dbReference type="PIRSF" id="PIRSF033091">
    <property type="entry name" value="Pesterase_YhaO"/>
    <property type="match status" value="1"/>
</dbReference>
<keyword evidence="1" id="KW-0378">Hydrolase</keyword>
<evidence type="ECO:0000313" key="4">
    <source>
        <dbReference type="Proteomes" id="UP000242712"/>
    </source>
</evidence>
<feature type="domain" description="Calcineurin-like phosphoesterase" evidence="2">
    <location>
        <begin position="3"/>
        <end position="199"/>
    </location>
</feature>
<dbReference type="Gene3D" id="3.60.21.10">
    <property type="match status" value="1"/>
</dbReference>
<dbReference type="InterPro" id="IPR029052">
    <property type="entry name" value="Metallo-depent_PP-like"/>
</dbReference>
<keyword evidence="3" id="KW-0269">Exonuclease</keyword>
<keyword evidence="3" id="KW-0540">Nuclease</keyword>
<dbReference type="SUPFAM" id="SSF56300">
    <property type="entry name" value="Metallo-dependent phosphatases"/>
    <property type="match status" value="1"/>
</dbReference>
<dbReference type="PANTHER" id="PTHR30337">
    <property type="entry name" value="COMPONENT OF ATP-DEPENDENT DSDNA EXONUCLEASE"/>
    <property type="match status" value="1"/>
</dbReference>
<protein>
    <submittedName>
        <fullName evidence="3">DNA repair exonuclease</fullName>
    </submittedName>
</protein>
<dbReference type="AlphaFoldDB" id="A0A2K4FGB4"/>
<evidence type="ECO:0000259" key="2">
    <source>
        <dbReference type="Pfam" id="PF00149"/>
    </source>
</evidence>
<dbReference type="InterPro" id="IPR014576">
    <property type="entry name" value="Pesterase_YhaO"/>
</dbReference>
<dbReference type="EMBL" id="PPPX01000001">
    <property type="protein sequence ID" value="POA10286.1"/>
    <property type="molecule type" value="Genomic_DNA"/>
</dbReference>
<sequence length="395" mass="46467">MVKFIHCADLHLDSPFKSKSHLNQSIFEDIQQSAYESFRHIVDIALKEEVDFLIIAGDLFDQENRTLRAEVFLQEQFERLNKEQIFVYICHGNHDPLSSKISSSWPTNVSVFSEKVETYQTITQKGEKIFLHGFSYQNDASYENKIDAYPSSQGQEGLHIGVLHGTYSKSNEKDRYTEFRLEDLNSKLYHYWALGHIHERQQLSDMPQIHYSGNIQGRHFNERGEKGCLLVSGDDLKLNVKFIPTQSIRFEEATIETEADTKQKLYEAIQNFKAKKRSQGKSFYRLRVYITSDTPMTQQELQQVKEMVDDYELNENHFIYIEDLTFEFKYEREQKLSKEFSRELISNDEVFEHAMNDLYLNPRASKYLDDYTEFDRDALITHAEQLLKSDMRGDS</sequence>
<name>A0A2K4FGB4_9STAP</name>
<evidence type="ECO:0000313" key="3">
    <source>
        <dbReference type="EMBL" id="POA10286.1"/>
    </source>
</evidence>
<evidence type="ECO:0000256" key="1">
    <source>
        <dbReference type="ARBA" id="ARBA00022801"/>
    </source>
</evidence>
<reference evidence="3 4" key="1">
    <citation type="submission" date="2017-08" db="EMBL/GenBank/DDBJ databases">
        <title>Draft genome sequences of 64 type strains of genus Staph aureus.</title>
        <authorList>
            <person name="Cole K."/>
            <person name="Golubchik T."/>
            <person name="Russell J."/>
            <person name="Foster D."/>
            <person name="Llewelyn M."/>
            <person name="Wilson D."/>
            <person name="Crook D."/>
            <person name="Paul J."/>
        </authorList>
    </citation>
    <scope>NUCLEOTIDE SEQUENCE [LARGE SCALE GENOMIC DNA]</scope>
    <source>
        <strain evidence="3 4">DSM 29875</strain>
    </source>
</reference>
<dbReference type="OrthoDB" id="9773856at2"/>
<comment type="caution">
    <text evidence="3">The sequence shown here is derived from an EMBL/GenBank/DDBJ whole genome shotgun (WGS) entry which is preliminary data.</text>
</comment>
<dbReference type="InterPro" id="IPR050535">
    <property type="entry name" value="DNA_Repair-Maintenance_Comp"/>
</dbReference>
<dbReference type="InterPro" id="IPR041796">
    <property type="entry name" value="Mre11_N"/>
</dbReference>
<dbReference type="Pfam" id="PF00149">
    <property type="entry name" value="Metallophos"/>
    <property type="match status" value="1"/>
</dbReference>
<accession>A0A2K4FGB4</accession>
<dbReference type="Proteomes" id="UP000242712">
    <property type="component" value="Unassembled WGS sequence"/>
</dbReference>
<organism evidence="3 4">
    <name type="scientific">Staphylococcus argensis</name>
    <dbReference type="NCBI Taxonomy" id="1607738"/>
    <lineage>
        <taxon>Bacteria</taxon>
        <taxon>Bacillati</taxon>
        <taxon>Bacillota</taxon>
        <taxon>Bacilli</taxon>
        <taxon>Bacillales</taxon>
        <taxon>Staphylococcaceae</taxon>
        <taxon>Staphylococcus</taxon>
    </lineage>
</organism>
<dbReference type="GeneID" id="98297883"/>
<dbReference type="RefSeq" id="WP_103371530.1">
    <property type="nucleotide sequence ID" value="NZ_CBCRVO010000001.1"/>
</dbReference>
<keyword evidence="4" id="KW-1185">Reference proteome</keyword>
<dbReference type="GO" id="GO:0004527">
    <property type="term" value="F:exonuclease activity"/>
    <property type="evidence" value="ECO:0007669"/>
    <property type="project" value="UniProtKB-KW"/>
</dbReference>
<dbReference type="CDD" id="cd00840">
    <property type="entry name" value="MPP_Mre11_N"/>
    <property type="match status" value="1"/>
</dbReference>
<dbReference type="PANTHER" id="PTHR30337:SF7">
    <property type="entry name" value="PHOSPHOESTERASE"/>
    <property type="match status" value="1"/>
</dbReference>
<dbReference type="InterPro" id="IPR004843">
    <property type="entry name" value="Calcineurin-like_PHP"/>
</dbReference>
<gene>
    <name evidence="3" type="ORF">CD039_05915</name>
</gene>